<accession>A0A9P7E9W3</accession>
<dbReference type="AlphaFoldDB" id="A0A9P7E9W3"/>
<evidence type="ECO:0000313" key="2">
    <source>
        <dbReference type="Proteomes" id="UP000807769"/>
    </source>
</evidence>
<dbReference type="OrthoDB" id="2689908at2759"/>
<evidence type="ECO:0000313" key="1">
    <source>
        <dbReference type="EMBL" id="KAG1815110.1"/>
    </source>
</evidence>
<keyword evidence="2" id="KW-1185">Reference proteome</keyword>
<sequence>MKIPFSGDPPMSSQSSNIWDFDDEPYVELDLVPDYMSPVSAPSTRVIAFDPFGTILDRDGAINDAMRLLSPTHPDRHRLV</sequence>
<protein>
    <submittedName>
        <fullName evidence="1">Uncharacterized protein</fullName>
    </submittedName>
</protein>
<dbReference type="Proteomes" id="UP000807769">
    <property type="component" value="Unassembled WGS sequence"/>
</dbReference>
<gene>
    <name evidence="1" type="ORF">BJ212DRAFT_255866</name>
</gene>
<name>A0A9P7E9W3_9AGAM</name>
<dbReference type="GeneID" id="64636776"/>
<dbReference type="RefSeq" id="XP_041192247.1">
    <property type="nucleotide sequence ID" value="XM_041342760.1"/>
</dbReference>
<comment type="caution">
    <text evidence="1">The sequence shown here is derived from an EMBL/GenBank/DDBJ whole genome shotgun (WGS) entry which is preliminary data.</text>
</comment>
<dbReference type="EMBL" id="JABBWG010000019">
    <property type="protein sequence ID" value="KAG1815110.1"/>
    <property type="molecule type" value="Genomic_DNA"/>
</dbReference>
<reference evidence="1" key="1">
    <citation type="journal article" date="2020" name="New Phytol.">
        <title>Comparative genomics reveals dynamic genome evolution in host specialist ectomycorrhizal fungi.</title>
        <authorList>
            <person name="Lofgren L.A."/>
            <person name="Nguyen N.H."/>
            <person name="Vilgalys R."/>
            <person name="Ruytinx J."/>
            <person name="Liao H.L."/>
            <person name="Branco S."/>
            <person name="Kuo A."/>
            <person name="LaButti K."/>
            <person name="Lipzen A."/>
            <person name="Andreopoulos W."/>
            <person name="Pangilinan J."/>
            <person name="Riley R."/>
            <person name="Hundley H."/>
            <person name="Na H."/>
            <person name="Barry K."/>
            <person name="Grigoriev I.V."/>
            <person name="Stajich J.E."/>
            <person name="Kennedy P.G."/>
        </authorList>
    </citation>
    <scope>NUCLEOTIDE SEQUENCE</scope>
    <source>
        <strain evidence="1">MN1</strain>
    </source>
</reference>
<proteinExistence type="predicted"/>
<organism evidence="1 2">
    <name type="scientific">Suillus subaureus</name>
    <dbReference type="NCBI Taxonomy" id="48587"/>
    <lineage>
        <taxon>Eukaryota</taxon>
        <taxon>Fungi</taxon>
        <taxon>Dikarya</taxon>
        <taxon>Basidiomycota</taxon>
        <taxon>Agaricomycotina</taxon>
        <taxon>Agaricomycetes</taxon>
        <taxon>Agaricomycetidae</taxon>
        <taxon>Boletales</taxon>
        <taxon>Suillineae</taxon>
        <taxon>Suillaceae</taxon>
        <taxon>Suillus</taxon>
    </lineage>
</organism>